<organism evidence="3 4">
    <name type="scientific">Curvularia kusanoi</name>
    <name type="common">Cochliobolus kusanoi</name>
    <dbReference type="NCBI Taxonomy" id="90978"/>
    <lineage>
        <taxon>Eukaryota</taxon>
        <taxon>Fungi</taxon>
        <taxon>Dikarya</taxon>
        <taxon>Ascomycota</taxon>
        <taxon>Pezizomycotina</taxon>
        <taxon>Dothideomycetes</taxon>
        <taxon>Pleosporomycetidae</taxon>
        <taxon>Pleosporales</taxon>
        <taxon>Pleosporineae</taxon>
        <taxon>Pleosporaceae</taxon>
        <taxon>Curvularia</taxon>
    </lineage>
</organism>
<evidence type="ECO:0000313" key="3">
    <source>
        <dbReference type="EMBL" id="KAF2995895.1"/>
    </source>
</evidence>
<keyword evidence="4" id="KW-1185">Reference proteome</keyword>
<feature type="domain" description="FAS1" evidence="2">
    <location>
        <begin position="18"/>
        <end position="176"/>
    </location>
</feature>
<feature type="signal peptide" evidence="1">
    <location>
        <begin position="1"/>
        <end position="19"/>
    </location>
</feature>
<evidence type="ECO:0000256" key="1">
    <source>
        <dbReference type="SAM" id="SignalP"/>
    </source>
</evidence>
<feature type="domain" description="FAS1" evidence="2">
    <location>
        <begin position="178"/>
        <end position="315"/>
    </location>
</feature>
<dbReference type="AlphaFoldDB" id="A0A9P4T6Z0"/>
<evidence type="ECO:0000259" key="2">
    <source>
        <dbReference type="PROSITE" id="PS50213"/>
    </source>
</evidence>
<dbReference type="SUPFAM" id="SSF82153">
    <property type="entry name" value="FAS1 domain"/>
    <property type="match status" value="2"/>
</dbReference>
<feature type="chain" id="PRO_5040124853" description="FAS1 domain-containing protein" evidence="1">
    <location>
        <begin position="20"/>
        <end position="451"/>
    </location>
</feature>
<dbReference type="InterPro" id="IPR000782">
    <property type="entry name" value="FAS1_domain"/>
</dbReference>
<protein>
    <recommendedName>
        <fullName evidence="2">FAS1 domain-containing protein</fullName>
    </recommendedName>
</protein>
<name>A0A9P4T6Z0_CURKU</name>
<dbReference type="OrthoDB" id="286301at2759"/>
<reference evidence="3" key="1">
    <citation type="submission" date="2019-04" db="EMBL/GenBank/DDBJ databases">
        <title>Sequencing of skin fungus with MAO and IRED activity.</title>
        <authorList>
            <person name="Marsaioli A.J."/>
            <person name="Bonatto J.M.C."/>
            <person name="Reis Junior O."/>
        </authorList>
    </citation>
    <scope>NUCLEOTIDE SEQUENCE</scope>
    <source>
        <strain evidence="3">30M1</strain>
    </source>
</reference>
<accession>A0A9P4T6Z0</accession>
<dbReference type="PROSITE" id="PS50213">
    <property type="entry name" value="FAS1"/>
    <property type="match status" value="2"/>
</dbReference>
<dbReference type="PANTHER" id="PTHR10900:SF77">
    <property type="entry name" value="FI19380P1"/>
    <property type="match status" value="1"/>
</dbReference>
<dbReference type="Proteomes" id="UP000801428">
    <property type="component" value="Unassembled WGS sequence"/>
</dbReference>
<dbReference type="InterPro" id="IPR050904">
    <property type="entry name" value="Adhesion/Biosynth-related"/>
</dbReference>
<dbReference type="PANTHER" id="PTHR10900">
    <property type="entry name" value="PERIOSTIN-RELATED"/>
    <property type="match status" value="1"/>
</dbReference>
<sequence length="451" mass="47117">MRPSIWSSILMASSCLAQGDIAALLKSQPDLSTLLELVGLVDGLADKLAASSNITIFAPTNQAFAEVPRDIPEGEAIEYRNDSIAVGALLANHVFKGVYPSNVITDVPTFAQTLLDISYINARQPFSNFTGGAYNELVKNGEDVCVISGEQTISTVTQADIKLGEGITIHKIDTVLSFGAPLELFTYRSGYSAFNAALETAKLSIDFGLTGADSTGLNLSDYTIFIPINEAFSNIGSVLGTVDTETLQKVLAYHIIPNNVIFSTSLGNVTVPSLNGANLTFTVLPDGSAWVNNARIVFPNTILYNGVAHVIDRQVPSLPFVLYKQKWLTYLYSVLAPGDFDRASLQPSAPAPSRVAFPGASSVSQLPLASATGFQDDTMTYSTTPELLKTVAAVATATTPASGSTLTTSAANTATASRSAPIAEFTGGASGLMAAKCAAVAGAIGVAALLV</sequence>
<dbReference type="SMART" id="SM00554">
    <property type="entry name" value="FAS1"/>
    <property type="match status" value="2"/>
</dbReference>
<dbReference type="Gene3D" id="2.30.180.10">
    <property type="entry name" value="FAS1 domain"/>
    <property type="match status" value="2"/>
</dbReference>
<dbReference type="GO" id="GO:0000329">
    <property type="term" value="C:fungal-type vacuole membrane"/>
    <property type="evidence" value="ECO:0007669"/>
    <property type="project" value="TreeGrafter"/>
</dbReference>
<gene>
    <name evidence="3" type="ORF">E8E13_004801</name>
</gene>
<dbReference type="Pfam" id="PF02469">
    <property type="entry name" value="Fasciclin"/>
    <property type="match status" value="2"/>
</dbReference>
<dbReference type="PROSITE" id="PS51257">
    <property type="entry name" value="PROKAR_LIPOPROTEIN"/>
    <property type="match status" value="1"/>
</dbReference>
<keyword evidence="1" id="KW-0732">Signal</keyword>
<proteinExistence type="predicted"/>
<dbReference type="GO" id="GO:0016236">
    <property type="term" value="P:macroautophagy"/>
    <property type="evidence" value="ECO:0007669"/>
    <property type="project" value="TreeGrafter"/>
</dbReference>
<dbReference type="EMBL" id="SWKU01000030">
    <property type="protein sequence ID" value="KAF2995895.1"/>
    <property type="molecule type" value="Genomic_DNA"/>
</dbReference>
<comment type="caution">
    <text evidence="3">The sequence shown here is derived from an EMBL/GenBank/DDBJ whole genome shotgun (WGS) entry which is preliminary data.</text>
</comment>
<dbReference type="InterPro" id="IPR036378">
    <property type="entry name" value="FAS1_dom_sf"/>
</dbReference>
<evidence type="ECO:0000313" key="4">
    <source>
        <dbReference type="Proteomes" id="UP000801428"/>
    </source>
</evidence>